<evidence type="ECO:0000259" key="4">
    <source>
        <dbReference type="PROSITE" id="PS50011"/>
    </source>
</evidence>
<dbReference type="InterPro" id="IPR000719">
    <property type="entry name" value="Prot_kinase_dom"/>
</dbReference>
<evidence type="ECO:0000256" key="1">
    <source>
        <dbReference type="ARBA" id="ARBA00022741"/>
    </source>
</evidence>
<keyword evidence="6" id="KW-1185">Reference proteome</keyword>
<dbReference type="GO" id="GO:0035556">
    <property type="term" value="P:intracellular signal transduction"/>
    <property type="evidence" value="ECO:0007669"/>
    <property type="project" value="TreeGrafter"/>
</dbReference>
<name>A0A9X0DD17_9HELO</name>
<accession>A0A9X0DD17</accession>
<evidence type="ECO:0000256" key="3">
    <source>
        <dbReference type="SAM" id="MobiDB-lite"/>
    </source>
</evidence>
<feature type="region of interest" description="Disordered" evidence="3">
    <location>
        <begin position="1"/>
        <end position="21"/>
    </location>
</feature>
<reference evidence="5" key="1">
    <citation type="submission" date="2022-11" db="EMBL/GenBank/DDBJ databases">
        <title>Genome Resource of Sclerotinia nivalis Strain SnTB1, a Plant Pathogen Isolated from American Ginseng.</title>
        <authorList>
            <person name="Fan S."/>
        </authorList>
    </citation>
    <scope>NUCLEOTIDE SEQUENCE</scope>
    <source>
        <strain evidence="5">SnTB1</strain>
    </source>
</reference>
<dbReference type="OrthoDB" id="74764at2759"/>
<protein>
    <recommendedName>
        <fullName evidence="4">Protein kinase domain-containing protein</fullName>
    </recommendedName>
</protein>
<dbReference type="GO" id="GO:0005524">
    <property type="term" value="F:ATP binding"/>
    <property type="evidence" value="ECO:0007669"/>
    <property type="project" value="UniProtKB-KW"/>
</dbReference>
<dbReference type="PANTHER" id="PTHR24346">
    <property type="entry name" value="MAP/MICROTUBULE AFFINITY-REGULATING KINASE"/>
    <property type="match status" value="1"/>
</dbReference>
<dbReference type="Pfam" id="PF00069">
    <property type="entry name" value="Pkinase"/>
    <property type="match status" value="1"/>
</dbReference>
<organism evidence="5 6">
    <name type="scientific">Sclerotinia nivalis</name>
    <dbReference type="NCBI Taxonomy" id="352851"/>
    <lineage>
        <taxon>Eukaryota</taxon>
        <taxon>Fungi</taxon>
        <taxon>Dikarya</taxon>
        <taxon>Ascomycota</taxon>
        <taxon>Pezizomycotina</taxon>
        <taxon>Leotiomycetes</taxon>
        <taxon>Helotiales</taxon>
        <taxon>Sclerotiniaceae</taxon>
        <taxon>Sclerotinia</taxon>
    </lineage>
</organism>
<dbReference type="PANTHER" id="PTHR24346:SF77">
    <property type="entry name" value="SERINE THREONINE PROTEIN KINASE"/>
    <property type="match status" value="1"/>
</dbReference>
<proteinExistence type="predicted"/>
<evidence type="ECO:0000256" key="2">
    <source>
        <dbReference type="ARBA" id="ARBA00022840"/>
    </source>
</evidence>
<keyword evidence="1" id="KW-0547">Nucleotide-binding</keyword>
<dbReference type="Gene3D" id="1.10.510.10">
    <property type="entry name" value="Transferase(Phosphotransferase) domain 1"/>
    <property type="match status" value="1"/>
</dbReference>
<gene>
    <name evidence="5" type="ORF">OCU04_013208</name>
</gene>
<dbReference type="SMART" id="SM00220">
    <property type="entry name" value="S_TKc"/>
    <property type="match status" value="1"/>
</dbReference>
<dbReference type="PROSITE" id="PS50011">
    <property type="entry name" value="PROTEIN_KINASE_DOM"/>
    <property type="match status" value="1"/>
</dbReference>
<dbReference type="EMBL" id="JAPEIS010000018">
    <property type="protein sequence ID" value="KAJ8058035.1"/>
    <property type="molecule type" value="Genomic_DNA"/>
</dbReference>
<dbReference type="SUPFAM" id="SSF56112">
    <property type="entry name" value="Protein kinase-like (PK-like)"/>
    <property type="match status" value="1"/>
</dbReference>
<comment type="caution">
    <text evidence="5">The sequence shown here is derived from an EMBL/GenBank/DDBJ whole genome shotgun (WGS) entry which is preliminary data.</text>
</comment>
<evidence type="ECO:0000313" key="6">
    <source>
        <dbReference type="Proteomes" id="UP001152300"/>
    </source>
</evidence>
<keyword evidence="2" id="KW-0067">ATP-binding</keyword>
<evidence type="ECO:0000313" key="5">
    <source>
        <dbReference type="EMBL" id="KAJ8058035.1"/>
    </source>
</evidence>
<dbReference type="Proteomes" id="UP001152300">
    <property type="component" value="Unassembled WGS sequence"/>
</dbReference>
<dbReference type="InterPro" id="IPR008271">
    <property type="entry name" value="Ser/Thr_kinase_AS"/>
</dbReference>
<dbReference type="InterPro" id="IPR011009">
    <property type="entry name" value="Kinase-like_dom_sf"/>
</dbReference>
<dbReference type="GO" id="GO:0005737">
    <property type="term" value="C:cytoplasm"/>
    <property type="evidence" value="ECO:0007669"/>
    <property type="project" value="TreeGrafter"/>
</dbReference>
<dbReference type="CDD" id="cd00180">
    <property type="entry name" value="PKc"/>
    <property type="match status" value="1"/>
</dbReference>
<dbReference type="AlphaFoldDB" id="A0A9X0DD17"/>
<dbReference type="GO" id="GO:0004674">
    <property type="term" value="F:protein serine/threonine kinase activity"/>
    <property type="evidence" value="ECO:0007669"/>
    <property type="project" value="TreeGrafter"/>
</dbReference>
<dbReference type="PROSITE" id="PS00108">
    <property type="entry name" value="PROTEIN_KINASE_ST"/>
    <property type="match status" value="1"/>
</dbReference>
<feature type="domain" description="Protein kinase" evidence="4">
    <location>
        <begin position="86"/>
        <end position="267"/>
    </location>
</feature>
<feature type="compositionally biased region" description="Low complexity" evidence="3">
    <location>
        <begin position="1"/>
        <end position="14"/>
    </location>
</feature>
<sequence length="267" mass="29995">MTFAQQAMSSQSSSIPTTTPVSMGTSAATSLSFKFAGLETSHLGSKRRDLSGQSLCSPPEKSVLHPFSCSSDSGVVLCSKLFYKKYATCETLSEGTYGMVCSIEEITTKKKFAVKIEKINPMESLQHEWELQRHLNHPSIVRVYDFYKGQTEENEGGRMVMELGEKSMLDILGANNKWYIEEAPMKAYFKDVLLGLQYLKSQNIVHRDIKLENILLGCDPERRMKLTDFGFSQKLKPGQRIYKFTGCVLAPSHGVQQFALRSTFEIS</sequence>